<dbReference type="OrthoDB" id="10250441at2759"/>
<organism evidence="3 4">
    <name type="scientific">Magnaporthiopsis poae (strain ATCC 64411 / 73-15)</name>
    <name type="common">Kentucky bluegrass fungus</name>
    <name type="synonym">Magnaporthe poae</name>
    <dbReference type="NCBI Taxonomy" id="644358"/>
    <lineage>
        <taxon>Eukaryota</taxon>
        <taxon>Fungi</taxon>
        <taxon>Dikarya</taxon>
        <taxon>Ascomycota</taxon>
        <taxon>Pezizomycotina</taxon>
        <taxon>Sordariomycetes</taxon>
        <taxon>Sordariomycetidae</taxon>
        <taxon>Magnaporthales</taxon>
        <taxon>Magnaporthaceae</taxon>
        <taxon>Magnaporthiopsis</taxon>
    </lineage>
</organism>
<dbReference type="eggNOG" id="ENOG502QVNJ">
    <property type="taxonomic scope" value="Eukaryota"/>
</dbReference>
<evidence type="ECO:0000313" key="4">
    <source>
        <dbReference type="Proteomes" id="UP000011715"/>
    </source>
</evidence>
<dbReference type="EMBL" id="GL876970">
    <property type="protein sequence ID" value="KLU87609.1"/>
    <property type="molecule type" value="Genomic_DNA"/>
</dbReference>
<reference evidence="3" key="4">
    <citation type="journal article" date="2015" name="G3 (Bethesda)">
        <title>Genome sequences of three phytopathogenic species of the Magnaporthaceae family of fungi.</title>
        <authorList>
            <person name="Okagaki L.H."/>
            <person name="Nunes C.C."/>
            <person name="Sailsbery J."/>
            <person name="Clay B."/>
            <person name="Brown D."/>
            <person name="John T."/>
            <person name="Oh Y."/>
            <person name="Young N."/>
            <person name="Fitzgerald M."/>
            <person name="Haas B.J."/>
            <person name="Zeng Q."/>
            <person name="Young S."/>
            <person name="Adiconis X."/>
            <person name="Fan L."/>
            <person name="Levin J.Z."/>
            <person name="Mitchell T.K."/>
            <person name="Okubara P.A."/>
            <person name="Farman M.L."/>
            <person name="Kohn L.M."/>
            <person name="Birren B."/>
            <person name="Ma L.-J."/>
            <person name="Dean R.A."/>
        </authorList>
    </citation>
    <scope>NUCLEOTIDE SEQUENCE</scope>
    <source>
        <strain evidence="3">ATCC 64411 / 73-15</strain>
    </source>
</reference>
<feature type="compositionally biased region" description="Acidic residues" evidence="1">
    <location>
        <begin position="69"/>
        <end position="81"/>
    </location>
</feature>
<dbReference type="EMBL" id="ADBL01001598">
    <property type="status" value="NOT_ANNOTATED_CDS"/>
    <property type="molecule type" value="Genomic_DNA"/>
</dbReference>
<evidence type="ECO:0000256" key="1">
    <source>
        <dbReference type="SAM" id="MobiDB-lite"/>
    </source>
</evidence>
<evidence type="ECO:0008006" key="5">
    <source>
        <dbReference type="Google" id="ProtNLM"/>
    </source>
</evidence>
<dbReference type="PANTHER" id="PTHR11440">
    <property type="entry name" value="LECITHIN-CHOLESTEROL ACYLTRANSFERASE-RELATED"/>
    <property type="match status" value="1"/>
</dbReference>
<dbReference type="AlphaFoldDB" id="A0A0C4E2H0"/>
<evidence type="ECO:0000313" key="3">
    <source>
        <dbReference type="EnsemblFungi" id="MAPG_06606T0"/>
    </source>
</evidence>
<dbReference type="Gene3D" id="3.40.50.1820">
    <property type="entry name" value="alpha/beta hydrolase"/>
    <property type="match status" value="1"/>
</dbReference>
<reference evidence="2" key="1">
    <citation type="submission" date="2010-05" db="EMBL/GenBank/DDBJ databases">
        <title>The Genome Sequence of Magnaporthe poae strain ATCC 64411.</title>
        <authorList>
            <consortium name="The Broad Institute Genome Sequencing Platform"/>
            <consortium name="Broad Institute Genome Sequencing Center for Infectious Disease"/>
            <person name="Ma L.-J."/>
            <person name="Dead R."/>
            <person name="Young S."/>
            <person name="Zeng Q."/>
            <person name="Koehrsen M."/>
            <person name="Alvarado L."/>
            <person name="Berlin A."/>
            <person name="Chapman S.B."/>
            <person name="Chen Z."/>
            <person name="Freedman E."/>
            <person name="Gellesch M."/>
            <person name="Goldberg J."/>
            <person name="Griggs A."/>
            <person name="Gujja S."/>
            <person name="Heilman E.R."/>
            <person name="Heiman D."/>
            <person name="Hepburn T."/>
            <person name="Howarth C."/>
            <person name="Jen D."/>
            <person name="Larson L."/>
            <person name="Mehta T."/>
            <person name="Neiman D."/>
            <person name="Pearson M."/>
            <person name="Roberts A."/>
            <person name="Saif S."/>
            <person name="Shea T."/>
            <person name="Shenoy N."/>
            <person name="Sisk P."/>
            <person name="Stolte C."/>
            <person name="Sykes S."/>
            <person name="Walk T."/>
            <person name="White J."/>
            <person name="Yandava C."/>
            <person name="Haas B."/>
            <person name="Nusbaum C."/>
            <person name="Birren B."/>
        </authorList>
    </citation>
    <scope>NUCLEOTIDE SEQUENCE</scope>
    <source>
        <strain evidence="2">ATCC 64411</strain>
    </source>
</reference>
<feature type="region of interest" description="Disordered" evidence="1">
    <location>
        <begin position="246"/>
        <end position="273"/>
    </location>
</feature>
<feature type="compositionally biased region" description="Pro residues" evidence="1">
    <location>
        <begin position="253"/>
        <end position="265"/>
    </location>
</feature>
<accession>A0A0C4E2H0</accession>
<dbReference type="VEuPathDB" id="FungiDB:MAPG_06606"/>
<reference evidence="4" key="2">
    <citation type="submission" date="2010-05" db="EMBL/GenBank/DDBJ databases">
        <title>The genome sequence of Magnaporthe poae strain ATCC 64411.</title>
        <authorList>
            <person name="Ma L.-J."/>
            <person name="Dead R."/>
            <person name="Young S."/>
            <person name="Zeng Q."/>
            <person name="Koehrsen M."/>
            <person name="Alvarado L."/>
            <person name="Berlin A."/>
            <person name="Chapman S.B."/>
            <person name="Chen Z."/>
            <person name="Freedman E."/>
            <person name="Gellesch M."/>
            <person name="Goldberg J."/>
            <person name="Griggs A."/>
            <person name="Gujja S."/>
            <person name="Heilman E.R."/>
            <person name="Heiman D."/>
            <person name="Hepburn T."/>
            <person name="Howarth C."/>
            <person name="Jen D."/>
            <person name="Larson L."/>
            <person name="Mehta T."/>
            <person name="Neiman D."/>
            <person name="Pearson M."/>
            <person name="Roberts A."/>
            <person name="Saif S."/>
            <person name="Shea T."/>
            <person name="Shenoy N."/>
            <person name="Sisk P."/>
            <person name="Stolte C."/>
            <person name="Sykes S."/>
            <person name="Walk T."/>
            <person name="White J."/>
            <person name="Yandava C."/>
            <person name="Haas B."/>
            <person name="Nusbaum C."/>
            <person name="Birren B."/>
        </authorList>
    </citation>
    <scope>NUCLEOTIDE SEQUENCE [LARGE SCALE GENOMIC DNA]</scope>
    <source>
        <strain evidence="4">ATCC 64411 / 73-15</strain>
    </source>
</reference>
<feature type="region of interest" description="Disordered" evidence="1">
    <location>
        <begin position="214"/>
        <end position="234"/>
    </location>
</feature>
<dbReference type="EnsemblFungi" id="MAPG_06606T0">
    <property type="protein sequence ID" value="MAPG_06606T0"/>
    <property type="gene ID" value="MAPG_06606"/>
</dbReference>
<feature type="compositionally biased region" description="Basic and acidic residues" evidence="1">
    <location>
        <begin position="56"/>
        <end position="68"/>
    </location>
</feature>
<feature type="compositionally biased region" description="Low complexity" evidence="1">
    <location>
        <begin position="679"/>
        <end position="693"/>
    </location>
</feature>
<keyword evidence="4" id="KW-1185">Reference proteome</keyword>
<reference evidence="3" key="5">
    <citation type="submission" date="2015-06" db="UniProtKB">
        <authorList>
            <consortium name="EnsemblFungi"/>
        </authorList>
    </citation>
    <scope>IDENTIFICATION</scope>
    <source>
        <strain evidence="3">ATCC 64411</strain>
    </source>
</reference>
<dbReference type="Proteomes" id="UP000011715">
    <property type="component" value="Unassembled WGS sequence"/>
</dbReference>
<reference evidence="2" key="3">
    <citation type="submission" date="2011-03" db="EMBL/GenBank/DDBJ databases">
        <title>Annotation of Magnaporthe poae ATCC 64411.</title>
        <authorList>
            <person name="Ma L.-J."/>
            <person name="Dead R."/>
            <person name="Young S.K."/>
            <person name="Zeng Q."/>
            <person name="Gargeya S."/>
            <person name="Fitzgerald M."/>
            <person name="Haas B."/>
            <person name="Abouelleil A."/>
            <person name="Alvarado L."/>
            <person name="Arachchi H.M."/>
            <person name="Berlin A."/>
            <person name="Brown A."/>
            <person name="Chapman S.B."/>
            <person name="Chen Z."/>
            <person name="Dunbar C."/>
            <person name="Freedman E."/>
            <person name="Gearin G."/>
            <person name="Gellesch M."/>
            <person name="Goldberg J."/>
            <person name="Griggs A."/>
            <person name="Gujja S."/>
            <person name="Heiman D."/>
            <person name="Howarth C."/>
            <person name="Larson L."/>
            <person name="Lui A."/>
            <person name="MacDonald P.J.P."/>
            <person name="Mehta T."/>
            <person name="Montmayeur A."/>
            <person name="Murphy C."/>
            <person name="Neiman D."/>
            <person name="Pearson M."/>
            <person name="Priest M."/>
            <person name="Roberts A."/>
            <person name="Saif S."/>
            <person name="Shea T."/>
            <person name="Shenoy N."/>
            <person name="Sisk P."/>
            <person name="Stolte C."/>
            <person name="Sykes S."/>
            <person name="Yandava C."/>
            <person name="Wortman J."/>
            <person name="Nusbaum C."/>
            <person name="Birren B."/>
        </authorList>
    </citation>
    <scope>NUCLEOTIDE SEQUENCE</scope>
    <source>
        <strain evidence="2">ATCC 64411</strain>
    </source>
</reference>
<dbReference type="InterPro" id="IPR029058">
    <property type="entry name" value="AB_hydrolase_fold"/>
</dbReference>
<feature type="region of interest" description="Disordered" evidence="1">
    <location>
        <begin position="1"/>
        <end position="81"/>
    </location>
</feature>
<name>A0A0C4E2H0_MAGP6</name>
<dbReference type="SUPFAM" id="SSF53474">
    <property type="entry name" value="alpha/beta-Hydrolases"/>
    <property type="match status" value="1"/>
</dbReference>
<sequence length="846" mass="91144">MEIGAAMEKQAQPLEPASCSDRHQQEDGDCGEGSAQSRASRSDSEMPLQPSSPRPHRPELKVTSLREPDPDDEEFDGDQDEAQYLFQPAISPVATRLTLPKTPAAEKAAAMDQALDGFFDSLPEIPETVIIAQDSQVVSTPFPRFQDTPRQDVTAATGGATGKQSALASVLCDSRHRRTSSVGSDALKRLSKALPSISLPTGFFPNLPTPSFFSSSSSSSASNRAGALPRTPSTLQEQLQLPAAPLKIEGPSPQQPADPVRPPRPSSVRSYRLRRSTSAESALFATLSRVSSLGDDERFGNVREQVNSRLKAVLDSFDRPTFKMPQLPNLISSASFMKGPSSIDGALTPSQVSPPVSASLATATSRDGLSMLDAVLETLVGDIVVLGGYRGSVLRSAAPPHPQVWIPMKVGLKLRKVNLEVGLSPEDEDGMDDVIFPSAMLQNIGPVDISRRLLRRMRESPNARAGKLRVHEFAYDWRLSPARSSARMVRFLEGLRCNSASTPKHQRGALVLAHSLGGMITRHAVNQRPELFSGVGYIGVPQRAINILGPLRNGDAVLLNEKVLTANVTFSFRTSFVFLPEDGFCFMSKDMKESYKIDFYDVDSWVKYKLCPVVDPTAQTTKATGKRSSALVSLRDLTSTLSTNLPLRGKSGSDANTSSSRKPAAAEAFKERVLAPQLDSSSTSTTADGGASTPPEPGANDQQPQQQPQHARPYEYLKRTLAETKRFRAETQHVPALSEANAYPPMAVMYGKDTPTVYAVRVASRDAIAGPEVYDDLVFRSGDGVVLAREAMLPPGFHVVRGGRVSTEKGHISMLGDFPAVARVLEALVRGRRKGIGLGVSAAAAA</sequence>
<protein>
    <recommendedName>
        <fullName evidence="5">Phosphatidylcholine-sterol O-acyltransferase</fullName>
    </recommendedName>
</protein>
<dbReference type="OMA" id="WGYKPFL"/>
<feature type="region of interest" description="Disordered" evidence="1">
    <location>
        <begin position="643"/>
        <end position="710"/>
    </location>
</feature>
<evidence type="ECO:0000313" key="2">
    <source>
        <dbReference type="EMBL" id="KLU87609.1"/>
    </source>
</evidence>
<proteinExistence type="predicted"/>
<gene>
    <name evidence="2" type="ORF">MAPG_06606</name>
</gene>